<accession>A0A7U3Q3U3</accession>
<dbReference type="AlphaFoldDB" id="A0A7U3Q3U3"/>
<keyword evidence="1" id="KW-0812">Transmembrane</keyword>
<dbReference type="EMBL" id="CP064939">
    <property type="protein sequence ID" value="QPH37967.1"/>
    <property type="molecule type" value="Genomic_DNA"/>
</dbReference>
<dbReference type="KEGG" id="pex:IZT61_12730"/>
<dbReference type="Proteomes" id="UP000594759">
    <property type="component" value="Chromosome"/>
</dbReference>
<feature type="transmembrane region" description="Helical" evidence="1">
    <location>
        <begin position="12"/>
        <end position="34"/>
    </location>
</feature>
<sequence length="179" mass="21138">MHSYKLKYHKNSVLMIMMVGIPLAFLPCLFYFLFSLSSLFSTPLLLTIVSISIILLTLFLLWIKNTQIYVSTTVSLSNKGITFKLNRSFLYSLSEFSSQWDNVDNIKEVFDNNEGTHLYQIKFKSPNFVANFSALNNHELEAEKFFSELQYYQETFILDHLRYQVKNHHHKKVARIRYD</sequence>
<keyword evidence="1" id="KW-0472">Membrane</keyword>
<evidence type="ECO:0000313" key="2">
    <source>
        <dbReference type="EMBL" id="QPH37967.1"/>
    </source>
</evidence>
<keyword evidence="1" id="KW-1133">Transmembrane helix</keyword>
<dbReference type="RefSeq" id="WP_196097278.1">
    <property type="nucleotide sequence ID" value="NZ_CP064939.1"/>
</dbReference>
<reference evidence="2 3" key="1">
    <citation type="submission" date="2020-11" db="EMBL/GenBank/DDBJ databases">
        <title>Pedobacter endophytica, an endophytic bacteria isolated form Carex pumila.</title>
        <authorList>
            <person name="Peng Y."/>
            <person name="Jiang L."/>
            <person name="Lee J."/>
        </authorList>
    </citation>
    <scope>NUCLEOTIDE SEQUENCE [LARGE SCALE GENOMIC DNA]</scope>
    <source>
        <strain evidence="2 3">JBR3-12</strain>
    </source>
</reference>
<protein>
    <submittedName>
        <fullName evidence="2">Uncharacterized protein</fullName>
    </submittedName>
</protein>
<proteinExistence type="predicted"/>
<name>A0A7U3Q3U3_9SPHI</name>
<evidence type="ECO:0000313" key="3">
    <source>
        <dbReference type="Proteomes" id="UP000594759"/>
    </source>
</evidence>
<evidence type="ECO:0000256" key="1">
    <source>
        <dbReference type="SAM" id="Phobius"/>
    </source>
</evidence>
<organism evidence="2 3">
    <name type="scientific">Pedobacter endophyticus</name>
    <dbReference type="NCBI Taxonomy" id="2789740"/>
    <lineage>
        <taxon>Bacteria</taxon>
        <taxon>Pseudomonadati</taxon>
        <taxon>Bacteroidota</taxon>
        <taxon>Sphingobacteriia</taxon>
        <taxon>Sphingobacteriales</taxon>
        <taxon>Sphingobacteriaceae</taxon>
        <taxon>Pedobacter</taxon>
    </lineage>
</organism>
<keyword evidence="3" id="KW-1185">Reference proteome</keyword>
<gene>
    <name evidence="2" type="ORF">IZT61_12730</name>
</gene>
<feature type="transmembrane region" description="Helical" evidence="1">
    <location>
        <begin position="40"/>
        <end position="63"/>
    </location>
</feature>